<dbReference type="Proteomes" id="UP000616724">
    <property type="component" value="Unassembled WGS sequence"/>
</dbReference>
<dbReference type="AlphaFoldDB" id="A0A8J3W5C6"/>
<reference evidence="2 3" key="1">
    <citation type="submission" date="2021-01" db="EMBL/GenBank/DDBJ databases">
        <title>Whole genome shotgun sequence of Planobispora longispora NBRC 13918.</title>
        <authorList>
            <person name="Komaki H."/>
            <person name="Tamura T."/>
        </authorList>
    </citation>
    <scope>NUCLEOTIDE SEQUENCE [LARGE SCALE GENOMIC DNA]</scope>
    <source>
        <strain evidence="2 3">NBRC 13918</strain>
    </source>
</reference>
<gene>
    <name evidence="2" type="ORF">Plo01_37430</name>
</gene>
<sequence>MRGGGGGDDHGVGPEGVPDPDPRPEPGGHVGRPRVVRVGHHHLVNPGMRGQRRRVERPYPSETNQTNTHIDASGEESGWSPVLSDGSAPVKTLS</sequence>
<feature type="region of interest" description="Disordered" evidence="1">
    <location>
        <begin position="1"/>
        <end position="94"/>
    </location>
</feature>
<evidence type="ECO:0000313" key="3">
    <source>
        <dbReference type="Proteomes" id="UP000616724"/>
    </source>
</evidence>
<accession>A0A8J3W5C6</accession>
<comment type="caution">
    <text evidence="2">The sequence shown here is derived from an EMBL/GenBank/DDBJ whole genome shotgun (WGS) entry which is preliminary data.</text>
</comment>
<proteinExistence type="predicted"/>
<evidence type="ECO:0000256" key="1">
    <source>
        <dbReference type="SAM" id="MobiDB-lite"/>
    </source>
</evidence>
<evidence type="ECO:0000313" key="2">
    <source>
        <dbReference type="EMBL" id="GIH77314.1"/>
    </source>
</evidence>
<dbReference type="EMBL" id="BOOH01000028">
    <property type="protein sequence ID" value="GIH77314.1"/>
    <property type="molecule type" value="Genomic_DNA"/>
</dbReference>
<organism evidence="2 3">
    <name type="scientific">Planobispora longispora</name>
    <dbReference type="NCBI Taxonomy" id="28887"/>
    <lineage>
        <taxon>Bacteria</taxon>
        <taxon>Bacillati</taxon>
        <taxon>Actinomycetota</taxon>
        <taxon>Actinomycetes</taxon>
        <taxon>Streptosporangiales</taxon>
        <taxon>Streptosporangiaceae</taxon>
        <taxon>Planobispora</taxon>
    </lineage>
</organism>
<protein>
    <submittedName>
        <fullName evidence="2">Uncharacterized protein</fullName>
    </submittedName>
</protein>
<keyword evidence="3" id="KW-1185">Reference proteome</keyword>
<feature type="compositionally biased region" description="Polar residues" evidence="1">
    <location>
        <begin position="61"/>
        <end position="70"/>
    </location>
</feature>
<name>A0A8J3W5C6_9ACTN</name>
<feature type="compositionally biased region" description="Basic residues" evidence="1">
    <location>
        <begin position="31"/>
        <end position="43"/>
    </location>
</feature>